<dbReference type="PROSITE" id="PS50893">
    <property type="entry name" value="ABC_TRANSPORTER_2"/>
    <property type="match status" value="2"/>
</dbReference>
<keyword evidence="3" id="KW-1003">Cell membrane</keyword>
<dbReference type="CDD" id="cd03216">
    <property type="entry name" value="ABC_Carb_Monos_I"/>
    <property type="match status" value="1"/>
</dbReference>
<dbReference type="EMBL" id="UINC01003056">
    <property type="protein sequence ID" value="SVA02926.1"/>
    <property type="molecule type" value="Genomic_DNA"/>
</dbReference>
<dbReference type="FunFam" id="3.40.50.300:FF:000127">
    <property type="entry name" value="Ribose import ATP-binding protein RbsA"/>
    <property type="match status" value="1"/>
</dbReference>
<dbReference type="InterPro" id="IPR003439">
    <property type="entry name" value="ABC_transporter-like_ATP-bd"/>
</dbReference>
<comment type="subcellular location">
    <subcellularLocation>
        <location evidence="1">Cell membrane</location>
        <topology evidence="1">Peripheral membrane protein</topology>
    </subcellularLocation>
</comment>
<dbReference type="PANTHER" id="PTHR43790:SF4">
    <property type="entry name" value="GUANOSINE IMPORT ATP-BINDING PROTEIN NUPO"/>
    <property type="match status" value="1"/>
</dbReference>
<reference evidence="10" key="1">
    <citation type="submission" date="2018-05" db="EMBL/GenBank/DDBJ databases">
        <authorList>
            <person name="Lanie J.A."/>
            <person name="Ng W.-L."/>
            <person name="Kazmierczak K.M."/>
            <person name="Andrzejewski T.M."/>
            <person name="Davidsen T.M."/>
            <person name="Wayne K.J."/>
            <person name="Tettelin H."/>
            <person name="Glass J.I."/>
            <person name="Rusch D."/>
            <person name="Podicherti R."/>
            <person name="Tsui H.-C.T."/>
            <person name="Winkler M.E."/>
        </authorList>
    </citation>
    <scope>NUCLEOTIDE SEQUENCE</scope>
</reference>
<evidence type="ECO:0000256" key="2">
    <source>
        <dbReference type="ARBA" id="ARBA00022448"/>
    </source>
</evidence>
<dbReference type="PANTHER" id="PTHR43790">
    <property type="entry name" value="CARBOHYDRATE TRANSPORT ATP-BINDING PROTEIN MG119-RELATED"/>
    <property type="match status" value="1"/>
</dbReference>
<dbReference type="GO" id="GO:0016887">
    <property type="term" value="F:ATP hydrolysis activity"/>
    <property type="evidence" value="ECO:0007669"/>
    <property type="project" value="InterPro"/>
</dbReference>
<evidence type="ECO:0000256" key="5">
    <source>
        <dbReference type="ARBA" id="ARBA00022741"/>
    </source>
</evidence>
<dbReference type="Gene3D" id="3.40.50.300">
    <property type="entry name" value="P-loop containing nucleotide triphosphate hydrolases"/>
    <property type="match status" value="2"/>
</dbReference>
<evidence type="ECO:0000256" key="8">
    <source>
        <dbReference type="ARBA" id="ARBA00023136"/>
    </source>
</evidence>
<dbReference type="GO" id="GO:0005886">
    <property type="term" value="C:plasma membrane"/>
    <property type="evidence" value="ECO:0007669"/>
    <property type="project" value="UniProtKB-SubCell"/>
</dbReference>
<evidence type="ECO:0000256" key="1">
    <source>
        <dbReference type="ARBA" id="ARBA00004202"/>
    </source>
</evidence>
<accession>A0A381SG18</accession>
<dbReference type="SUPFAM" id="SSF52540">
    <property type="entry name" value="P-loop containing nucleoside triphosphate hydrolases"/>
    <property type="match status" value="2"/>
</dbReference>
<keyword evidence="6" id="KW-0067">ATP-binding</keyword>
<dbReference type="InterPro" id="IPR017871">
    <property type="entry name" value="ABC_transporter-like_CS"/>
</dbReference>
<evidence type="ECO:0000256" key="6">
    <source>
        <dbReference type="ARBA" id="ARBA00022840"/>
    </source>
</evidence>
<keyword evidence="8" id="KW-0472">Membrane</keyword>
<gene>
    <name evidence="10" type="ORF">METZ01_LOCUS55780</name>
</gene>
<evidence type="ECO:0000259" key="9">
    <source>
        <dbReference type="PROSITE" id="PS50893"/>
    </source>
</evidence>
<sequence>MSELAIELTRINKNFGNVCANKDVSLKVESGTIHGIIGENGAGKSTLMSILYGFYQADSGSISVQEKPTVIRSAHDAIDAGIGMVHQHFMLVDNFSVLENVVLGTETGFSLNKSLEASEVELQRLEKEYHLEVGINSVINTLPVGLQQRVEILKALYRGADILILDEPTGVLTPQEADHLFRILNELREQGKTVILITHKLREIMAITDSVSVMRQGEMVAHLKTADTNREELAELMVGRKVLLRVDKGPAKPGKPVLTIEHLDFTDDFGVHRLKDVSFNVRSGEIVGIAGVSGNGQSELLASITGIQPLQKGQLIVNSETITPALKADAADMRRFGMAHVPEDRQRMGLVTSFSANENSILGYHNEPEYNGLLEMDRDTILSTCKHGMDHYDVRPNNLNLRASLFSGGNQQKLVVARELERDPDLLVVGQPTRGVDIGAIEFIHRQLIAMRDAGKAVLLVSVELDEILSLSDRILVMFAGKIMGEVEASAANERDIGLLMAGISTEAA</sequence>
<evidence type="ECO:0000256" key="7">
    <source>
        <dbReference type="ARBA" id="ARBA00022967"/>
    </source>
</evidence>
<evidence type="ECO:0000256" key="4">
    <source>
        <dbReference type="ARBA" id="ARBA00022737"/>
    </source>
</evidence>
<dbReference type="InterPro" id="IPR050107">
    <property type="entry name" value="ABC_carbohydrate_import_ATPase"/>
</dbReference>
<keyword evidence="4" id="KW-0677">Repeat</keyword>
<dbReference type="AlphaFoldDB" id="A0A381SG18"/>
<feature type="domain" description="ABC transporter" evidence="9">
    <location>
        <begin position="6"/>
        <end position="241"/>
    </location>
</feature>
<dbReference type="PROSITE" id="PS00211">
    <property type="entry name" value="ABC_TRANSPORTER_1"/>
    <property type="match status" value="1"/>
</dbReference>
<keyword evidence="5" id="KW-0547">Nucleotide-binding</keyword>
<keyword evidence="7" id="KW-1278">Translocase</keyword>
<protein>
    <recommendedName>
        <fullName evidence="9">ABC transporter domain-containing protein</fullName>
    </recommendedName>
</protein>
<dbReference type="InterPro" id="IPR027417">
    <property type="entry name" value="P-loop_NTPase"/>
</dbReference>
<keyword evidence="2" id="KW-0813">Transport</keyword>
<dbReference type="InterPro" id="IPR003593">
    <property type="entry name" value="AAA+_ATPase"/>
</dbReference>
<organism evidence="10">
    <name type="scientific">marine metagenome</name>
    <dbReference type="NCBI Taxonomy" id="408172"/>
    <lineage>
        <taxon>unclassified sequences</taxon>
        <taxon>metagenomes</taxon>
        <taxon>ecological metagenomes</taxon>
    </lineage>
</organism>
<name>A0A381SG18_9ZZZZ</name>
<dbReference type="GO" id="GO:0005524">
    <property type="term" value="F:ATP binding"/>
    <property type="evidence" value="ECO:0007669"/>
    <property type="project" value="UniProtKB-KW"/>
</dbReference>
<dbReference type="CDD" id="cd03215">
    <property type="entry name" value="ABC_Carb_Monos_II"/>
    <property type="match status" value="1"/>
</dbReference>
<evidence type="ECO:0000313" key="10">
    <source>
        <dbReference type="EMBL" id="SVA02926.1"/>
    </source>
</evidence>
<feature type="domain" description="ABC transporter" evidence="9">
    <location>
        <begin position="258"/>
        <end position="505"/>
    </location>
</feature>
<dbReference type="SMART" id="SM00382">
    <property type="entry name" value="AAA"/>
    <property type="match status" value="2"/>
</dbReference>
<dbReference type="Pfam" id="PF00005">
    <property type="entry name" value="ABC_tran"/>
    <property type="match status" value="2"/>
</dbReference>
<proteinExistence type="predicted"/>
<evidence type="ECO:0000256" key="3">
    <source>
        <dbReference type="ARBA" id="ARBA00022475"/>
    </source>
</evidence>